<evidence type="ECO:0000259" key="1">
    <source>
        <dbReference type="SMART" id="SM01060"/>
    </source>
</evidence>
<dbReference type="InterPro" id="IPR020835">
    <property type="entry name" value="Catalase_sf"/>
</dbReference>
<dbReference type="EMBL" id="AZHD01000001">
    <property type="protein sequence ID" value="OAA68340.1"/>
    <property type="molecule type" value="Genomic_DNA"/>
</dbReference>
<dbReference type="GO" id="GO:0005777">
    <property type="term" value="C:peroxisome"/>
    <property type="evidence" value="ECO:0007669"/>
    <property type="project" value="TreeGrafter"/>
</dbReference>
<dbReference type="Gene3D" id="1.20.1280.120">
    <property type="match status" value="1"/>
</dbReference>
<dbReference type="PANTHER" id="PTHR11465:SF62">
    <property type="entry name" value="CATALASE T"/>
    <property type="match status" value="1"/>
</dbReference>
<dbReference type="STRING" id="1081102.A0A168A757"/>
<protein>
    <submittedName>
        <fullName evidence="2">Catalase domain containing protein</fullName>
    </submittedName>
</protein>
<evidence type="ECO:0000313" key="2">
    <source>
        <dbReference type="EMBL" id="OAA68340.1"/>
    </source>
</evidence>
<feature type="domain" description="Catalase core" evidence="1">
    <location>
        <begin position="12"/>
        <end position="329"/>
    </location>
</feature>
<dbReference type="SUPFAM" id="SSF56634">
    <property type="entry name" value="Heme-dependent catalase-like"/>
    <property type="match status" value="1"/>
</dbReference>
<accession>A0A168A757</accession>
<keyword evidence="3" id="KW-1185">Reference proteome</keyword>
<dbReference type="Proteomes" id="UP000076874">
    <property type="component" value="Unassembled WGS sequence"/>
</dbReference>
<dbReference type="AlphaFoldDB" id="A0A168A757"/>
<evidence type="ECO:0000313" key="3">
    <source>
        <dbReference type="Proteomes" id="UP000076874"/>
    </source>
</evidence>
<dbReference type="SMART" id="SM01060">
    <property type="entry name" value="Catalase"/>
    <property type="match status" value="1"/>
</dbReference>
<dbReference type="GO" id="GO:0042744">
    <property type="term" value="P:hydrogen peroxide catabolic process"/>
    <property type="evidence" value="ECO:0007669"/>
    <property type="project" value="TreeGrafter"/>
</dbReference>
<reference evidence="2 3" key="1">
    <citation type="journal article" date="2016" name="Genome Biol. Evol.">
        <title>Divergent and convergent evolution of fungal pathogenicity.</title>
        <authorList>
            <person name="Shang Y."/>
            <person name="Xiao G."/>
            <person name="Zheng P."/>
            <person name="Cen K."/>
            <person name="Zhan S."/>
            <person name="Wang C."/>
        </authorList>
    </citation>
    <scope>NUCLEOTIDE SEQUENCE [LARGE SCALE GENOMIC DNA]</scope>
    <source>
        <strain evidence="2 3">RCEF 264</strain>
    </source>
</reference>
<gene>
    <name evidence="2" type="ORF">SPI_00535</name>
</gene>
<dbReference type="CDD" id="cd08153">
    <property type="entry name" value="srpA_like"/>
    <property type="match status" value="1"/>
</dbReference>
<dbReference type="PIRSF" id="PIRSF000296">
    <property type="entry name" value="SrpA"/>
    <property type="match status" value="1"/>
</dbReference>
<dbReference type="OrthoDB" id="2379805at2759"/>
<dbReference type="InterPro" id="IPR024168">
    <property type="entry name" value="Catalase_SrpA-type_pred"/>
</dbReference>
<dbReference type="PROSITE" id="PS51402">
    <property type="entry name" value="CATALASE_3"/>
    <property type="match status" value="1"/>
</dbReference>
<dbReference type="Gene3D" id="2.40.180.10">
    <property type="entry name" value="Catalase core domain"/>
    <property type="match status" value="1"/>
</dbReference>
<sequence length="329" mass="34992">MPLPTDDKIVGAAKEAIDVFKGLAGGPHPGFRPAHAKGILLKGTFTPTAAAAALSKATHFQQASTPVLVRFSSSTGLPQIPDSDPNGNPRGIALRFLLPDSPSGRRQHTDIVAHSAPLFPAATPDETLAFFKAVAGAGSDPAAFSAFVAAHPAAQAFLQLPKPTPSAFARETFYSVTAFKLVNAAGKATYVRYRIEPVAGPDNLSDEVARAQAADFLYAGVRAQVHDKKEPIQFRLVVQIGRDGDVTDNSTVRWADDGPDKRDEVELGRVSLDALFDESDDNGAADAAQQKYLIFDPVPRVEGVEPSADPLLDFRAAIYLLSGRERRAA</sequence>
<organism evidence="2 3">
    <name type="scientific">Niveomyces insectorum RCEF 264</name>
    <dbReference type="NCBI Taxonomy" id="1081102"/>
    <lineage>
        <taxon>Eukaryota</taxon>
        <taxon>Fungi</taxon>
        <taxon>Dikarya</taxon>
        <taxon>Ascomycota</taxon>
        <taxon>Pezizomycotina</taxon>
        <taxon>Sordariomycetes</taxon>
        <taxon>Hypocreomycetidae</taxon>
        <taxon>Hypocreales</taxon>
        <taxon>Cordycipitaceae</taxon>
        <taxon>Niveomyces</taxon>
    </lineage>
</organism>
<comment type="caution">
    <text evidence="2">The sequence shown here is derived from an EMBL/GenBank/DDBJ whole genome shotgun (WGS) entry which is preliminary data.</text>
</comment>
<dbReference type="InterPro" id="IPR011614">
    <property type="entry name" value="Catalase_core"/>
</dbReference>
<dbReference type="PANTHER" id="PTHR11465">
    <property type="entry name" value="CATALASE"/>
    <property type="match status" value="1"/>
</dbReference>
<name>A0A168A757_9HYPO</name>
<dbReference type="GO" id="GO:0005739">
    <property type="term" value="C:mitochondrion"/>
    <property type="evidence" value="ECO:0007669"/>
    <property type="project" value="TreeGrafter"/>
</dbReference>
<dbReference type="GO" id="GO:0004096">
    <property type="term" value="F:catalase activity"/>
    <property type="evidence" value="ECO:0007669"/>
    <property type="project" value="InterPro"/>
</dbReference>
<dbReference type="Pfam" id="PF00199">
    <property type="entry name" value="Catalase"/>
    <property type="match status" value="1"/>
</dbReference>
<proteinExistence type="predicted"/>
<dbReference type="GO" id="GO:0020037">
    <property type="term" value="F:heme binding"/>
    <property type="evidence" value="ECO:0007669"/>
    <property type="project" value="InterPro"/>
</dbReference>
<dbReference type="GO" id="GO:0042542">
    <property type="term" value="P:response to hydrogen peroxide"/>
    <property type="evidence" value="ECO:0007669"/>
    <property type="project" value="TreeGrafter"/>
</dbReference>
<dbReference type="InterPro" id="IPR018028">
    <property type="entry name" value="Catalase"/>
</dbReference>